<name>A0AAU7KKX0_9GAMM</name>
<reference evidence="2" key="1">
    <citation type="submission" date="2022-06" db="EMBL/GenBank/DDBJ databases">
        <title>A novel DMS-producing enzyme.</title>
        <authorList>
            <person name="Zhang Y."/>
        </authorList>
    </citation>
    <scope>NUCLEOTIDE SEQUENCE</scope>
    <source>
        <strain evidence="2">RT37</strain>
    </source>
</reference>
<keyword evidence="1" id="KW-0812">Transmembrane</keyword>
<feature type="transmembrane region" description="Helical" evidence="1">
    <location>
        <begin position="7"/>
        <end position="26"/>
    </location>
</feature>
<organism evidence="2">
    <name type="scientific">Halomonas sp. RT37</name>
    <dbReference type="NCBI Taxonomy" id="2950872"/>
    <lineage>
        <taxon>Bacteria</taxon>
        <taxon>Pseudomonadati</taxon>
        <taxon>Pseudomonadota</taxon>
        <taxon>Gammaproteobacteria</taxon>
        <taxon>Oceanospirillales</taxon>
        <taxon>Halomonadaceae</taxon>
        <taxon>Halomonas</taxon>
    </lineage>
</organism>
<accession>A0AAU7KKX0</accession>
<gene>
    <name evidence="2" type="ORF">NFG58_05020</name>
</gene>
<dbReference type="RefSeq" id="WP_286985161.1">
    <property type="nucleotide sequence ID" value="NZ_CP098827.1"/>
</dbReference>
<proteinExistence type="predicted"/>
<sequence>MRKLFVILFLTICAFFVYTVGLLAFFDVPETGNVKFEVMGEYCIPLAGFLLLGLVVYPGSNWMTLSGITLLSGQAVNVLITFLLISFKRSEELSNVMDTSAFDYFSDYLSGFSIMIGVALLGVILLALGRVYRKSHEALDGVPP</sequence>
<evidence type="ECO:0000256" key="1">
    <source>
        <dbReference type="SAM" id="Phobius"/>
    </source>
</evidence>
<dbReference type="AlphaFoldDB" id="A0AAU7KKX0"/>
<feature type="transmembrane region" description="Helical" evidence="1">
    <location>
        <begin position="108"/>
        <end position="128"/>
    </location>
</feature>
<dbReference type="EMBL" id="CP098827">
    <property type="protein sequence ID" value="XBO72074.1"/>
    <property type="molecule type" value="Genomic_DNA"/>
</dbReference>
<protein>
    <submittedName>
        <fullName evidence="2">Uncharacterized protein</fullName>
    </submittedName>
</protein>
<keyword evidence="1" id="KW-1133">Transmembrane helix</keyword>
<evidence type="ECO:0000313" key="2">
    <source>
        <dbReference type="EMBL" id="XBO72074.1"/>
    </source>
</evidence>
<keyword evidence="1" id="KW-0472">Membrane</keyword>
<feature type="transmembrane region" description="Helical" evidence="1">
    <location>
        <begin position="38"/>
        <end position="57"/>
    </location>
</feature>
<feature type="transmembrane region" description="Helical" evidence="1">
    <location>
        <begin position="69"/>
        <end position="88"/>
    </location>
</feature>